<dbReference type="PANTHER" id="PTHR43685">
    <property type="entry name" value="GLYCOSYLTRANSFERASE"/>
    <property type="match status" value="1"/>
</dbReference>
<dbReference type="OrthoDB" id="9815923at2"/>
<dbReference type="RefSeq" id="WP_053938297.1">
    <property type="nucleotide sequence ID" value="NZ_LAQT01000010.1"/>
</dbReference>
<keyword evidence="6" id="KW-1185">Reference proteome</keyword>
<dbReference type="EMBL" id="LAQT01000010">
    <property type="protein sequence ID" value="KPC52023.1"/>
    <property type="molecule type" value="Genomic_DNA"/>
</dbReference>
<dbReference type="Proteomes" id="UP000037939">
    <property type="component" value="Unassembled WGS sequence"/>
</dbReference>
<proteinExistence type="predicted"/>
<dbReference type="GO" id="GO:0016740">
    <property type="term" value="F:transferase activity"/>
    <property type="evidence" value="ECO:0007669"/>
    <property type="project" value="UniProtKB-KW"/>
</dbReference>
<dbReference type="InterPro" id="IPR001173">
    <property type="entry name" value="Glyco_trans_2-like"/>
</dbReference>
<dbReference type="InterPro" id="IPR027791">
    <property type="entry name" value="Galactosyl_T_C"/>
</dbReference>
<keyword evidence="1" id="KW-0808">Transferase</keyword>
<organism evidence="5 6">
    <name type="scientific">Amantichitinum ursilacus</name>
    <dbReference type="NCBI Taxonomy" id="857265"/>
    <lineage>
        <taxon>Bacteria</taxon>
        <taxon>Pseudomonadati</taxon>
        <taxon>Pseudomonadota</taxon>
        <taxon>Betaproteobacteria</taxon>
        <taxon>Neisseriales</taxon>
        <taxon>Chitinibacteraceae</taxon>
        <taxon>Amantichitinum</taxon>
    </lineage>
</organism>
<gene>
    <name evidence="5" type="primary">kfoC_1</name>
    <name evidence="5" type="ORF">WG78_13225</name>
</gene>
<feature type="domain" description="Glycosyltransferase 2-like" evidence="3">
    <location>
        <begin position="5"/>
        <end position="126"/>
    </location>
</feature>
<dbReference type="Pfam" id="PF00535">
    <property type="entry name" value="Glycos_transf_2"/>
    <property type="match status" value="1"/>
</dbReference>
<sequence>MKVAIIVSTYNRIDALNAVLSALSQQTGVTAADWEVLVADDGSGPATRQCIESWQQRFPCRLDHVWHEDTGFRLAAIRNLSVGRTRADYLVFLDGDCMPFPDFVAQHRALAEHGWFVAGNRVLLSERFTPELLASPTPAAPIHWNPLQWLAARYGGKANRGWPWLRLSLSQMRKRRPTRWQVLKGCNIGVWRHDFLAVDGFDEAFSGWGHEDSDFAIRLIRAGLKLKDGRFAVPVLHLWHKENDRSQQPENQRRLQATLNGKHTRAERGLSQYANPGTRG</sequence>
<dbReference type="PATRIC" id="fig|857265.3.peg.2723"/>
<evidence type="ECO:0000313" key="5">
    <source>
        <dbReference type="EMBL" id="KPC52023.1"/>
    </source>
</evidence>
<name>A0A0N1JS81_9NEIS</name>
<accession>A0A0N1JS81</accession>
<dbReference type="Gene3D" id="3.90.550.10">
    <property type="entry name" value="Spore Coat Polysaccharide Biosynthesis Protein SpsA, Chain A"/>
    <property type="match status" value="1"/>
</dbReference>
<reference evidence="5 6" key="1">
    <citation type="submission" date="2015-07" db="EMBL/GenBank/DDBJ databases">
        <title>Draft genome sequence of the Amantichitinum ursilacus IGB-41, a new chitin-degrading bacterium.</title>
        <authorList>
            <person name="Kirstahler P."/>
            <person name="Guenther M."/>
            <person name="Grumaz C."/>
            <person name="Rupp S."/>
            <person name="Zibek S."/>
            <person name="Sohn K."/>
        </authorList>
    </citation>
    <scope>NUCLEOTIDE SEQUENCE [LARGE SCALE GENOMIC DNA]</scope>
    <source>
        <strain evidence="5 6">IGB-41</strain>
    </source>
</reference>
<evidence type="ECO:0000259" key="4">
    <source>
        <dbReference type="Pfam" id="PF02709"/>
    </source>
</evidence>
<comment type="caution">
    <text evidence="5">The sequence shown here is derived from an EMBL/GenBank/DDBJ whole genome shotgun (WGS) entry which is preliminary data.</text>
</comment>
<dbReference type="Pfam" id="PF02709">
    <property type="entry name" value="Glyco_transf_7C"/>
    <property type="match status" value="1"/>
</dbReference>
<feature type="domain" description="Galactosyltransferase C-terminal" evidence="4">
    <location>
        <begin position="175"/>
        <end position="227"/>
    </location>
</feature>
<dbReference type="CDD" id="cd06420">
    <property type="entry name" value="GT2_Chondriotin_Pol_N"/>
    <property type="match status" value="1"/>
</dbReference>
<evidence type="ECO:0000313" key="6">
    <source>
        <dbReference type="Proteomes" id="UP000037939"/>
    </source>
</evidence>
<evidence type="ECO:0000256" key="1">
    <source>
        <dbReference type="ARBA" id="ARBA00022679"/>
    </source>
</evidence>
<evidence type="ECO:0000259" key="3">
    <source>
        <dbReference type="Pfam" id="PF00535"/>
    </source>
</evidence>
<protein>
    <submittedName>
        <fullName evidence="5">Chondroitin synthase</fullName>
    </submittedName>
</protein>
<dbReference type="SUPFAM" id="SSF53448">
    <property type="entry name" value="Nucleotide-diphospho-sugar transferases"/>
    <property type="match status" value="1"/>
</dbReference>
<dbReference type="InterPro" id="IPR029044">
    <property type="entry name" value="Nucleotide-diphossugar_trans"/>
</dbReference>
<dbReference type="AlphaFoldDB" id="A0A0N1JS81"/>
<dbReference type="STRING" id="857265.WG78_13225"/>
<dbReference type="InterPro" id="IPR050834">
    <property type="entry name" value="Glycosyltransf_2"/>
</dbReference>
<feature type="region of interest" description="Disordered" evidence="2">
    <location>
        <begin position="259"/>
        <end position="280"/>
    </location>
</feature>
<evidence type="ECO:0000256" key="2">
    <source>
        <dbReference type="SAM" id="MobiDB-lite"/>
    </source>
</evidence>
<dbReference type="PANTHER" id="PTHR43685:SF3">
    <property type="entry name" value="SLR2126 PROTEIN"/>
    <property type="match status" value="1"/>
</dbReference>